<feature type="domain" description="Helicase ATP-binding" evidence="4">
    <location>
        <begin position="691"/>
        <end position="851"/>
    </location>
</feature>
<dbReference type="InterPro" id="IPR000330">
    <property type="entry name" value="SNF2_N"/>
</dbReference>
<dbReference type="InterPro" id="IPR007527">
    <property type="entry name" value="Znf_SWIM"/>
</dbReference>
<comment type="caution">
    <text evidence="6">The sequence shown here is derived from an EMBL/GenBank/DDBJ whole genome shotgun (WGS) entry which is preliminary data.</text>
</comment>
<dbReference type="InterPro" id="IPR027417">
    <property type="entry name" value="P-loop_NTPase"/>
</dbReference>
<keyword evidence="1" id="KW-0378">Hydrolase</keyword>
<evidence type="ECO:0000259" key="4">
    <source>
        <dbReference type="PROSITE" id="PS51192"/>
    </source>
</evidence>
<dbReference type="PROSITE" id="PS51194">
    <property type="entry name" value="HELICASE_CTER"/>
    <property type="match status" value="1"/>
</dbReference>
<evidence type="ECO:0000259" key="3">
    <source>
        <dbReference type="PROSITE" id="PS50966"/>
    </source>
</evidence>
<dbReference type="InterPro" id="IPR038718">
    <property type="entry name" value="SNF2-like_sf"/>
</dbReference>
<evidence type="ECO:0000313" key="6">
    <source>
        <dbReference type="EMBL" id="MDQ0392558.1"/>
    </source>
</evidence>
<dbReference type="InterPro" id="IPR014001">
    <property type="entry name" value="Helicase_ATP-bd"/>
</dbReference>
<dbReference type="InterPro" id="IPR001650">
    <property type="entry name" value="Helicase_C-like"/>
</dbReference>
<dbReference type="SMART" id="SM00490">
    <property type="entry name" value="HELICc"/>
    <property type="match status" value="1"/>
</dbReference>
<keyword evidence="2" id="KW-0862">Zinc</keyword>
<evidence type="ECO:0000256" key="2">
    <source>
        <dbReference type="PROSITE-ProRule" id="PRU00325"/>
    </source>
</evidence>
<keyword evidence="2" id="KW-0479">Metal-binding</keyword>
<dbReference type="Gene3D" id="3.40.50.300">
    <property type="entry name" value="P-loop containing nucleotide triphosphate hydrolases"/>
    <property type="match status" value="1"/>
</dbReference>
<protein>
    <submittedName>
        <fullName evidence="6">Superfamily II DNA or RNA helicase</fullName>
    </submittedName>
</protein>
<proteinExistence type="predicted"/>
<evidence type="ECO:0000259" key="5">
    <source>
        <dbReference type="PROSITE" id="PS51194"/>
    </source>
</evidence>
<dbReference type="Pfam" id="PF00271">
    <property type="entry name" value="Helicase_C"/>
    <property type="match status" value="1"/>
</dbReference>
<dbReference type="Pfam" id="PF00176">
    <property type="entry name" value="SNF2-rel_dom"/>
    <property type="match status" value="1"/>
</dbReference>
<reference evidence="6 7" key="1">
    <citation type="submission" date="2023-07" db="EMBL/GenBank/DDBJ databases">
        <title>Genomic Encyclopedia of Type Strains, Phase IV (KMG-IV): sequencing the most valuable type-strain genomes for metagenomic binning, comparative biology and taxonomic classification.</title>
        <authorList>
            <person name="Goeker M."/>
        </authorList>
    </citation>
    <scope>NUCLEOTIDE SEQUENCE [LARGE SCALE GENOMIC DNA]</scope>
    <source>
        <strain evidence="6 7">DSM 5896</strain>
    </source>
</reference>
<keyword evidence="6" id="KW-0347">Helicase</keyword>
<dbReference type="Gene3D" id="3.40.50.10810">
    <property type="entry name" value="Tandem AAA-ATPase domain"/>
    <property type="match status" value="1"/>
</dbReference>
<keyword evidence="7" id="KW-1185">Reference proteome</keyword>
<sequence>MTSADWPEQLPFTRRAVEQSLSRATLAKAEGLLRLKVVSDVAWLGDKGLFTARVRGTAPQPYGVRIGFVAKAGGGEPKIAGHCTCPMSYNCKHVGATLLHILEQRKEGPAQAPAAAAQPSPRMAEKAAPHARAPSVEITPAIAQWLTQLDRAQSTGSEIYDEGVKHRLIYVLQAAPPVRSVGMPQIGIIPSVTMLKADGSFSAKVAKANLDVSPVNAPRYLRTVDHEVLRRLRHAGDLDRGSNTVRLSGPAGFDILRMAAQTGRLRLDEVNGPVLREGPQVESRLAWEISPQGDQYPVLLKPEAADEAVWLAKLAPPVLIDPAAGTFHPVGVAGIDSAALIETFLDAPPLDFRQARLVSSQLDQRPRAIPLPAPRLLTPPRALEAKLQPALRLFKASAKPGFHYWEASHLAAVELAMAQISFRYGPVDVTPGDARTEIVTTIDGVLHVLRRKRERETKVLERIRRQTPLRPLSERGFRPISGDHAQALACQTDDDWLDVMNRIVPELRAEGWLVDVSDTFPFQLLPHSGALFADIEEGSGIDWIELRLGTLVGDERLDLVPVIARLIGGGALASFDEMSADASLILRLDETRYLPIPIATIRPVLENLAALFGAGRYDPADGKLRLGRYDLADLSALEAAAGASLVWKGGEALRIMGRSLREFGRIPALPPPPALQATLRPYQARGVDWLQFLARSGFGGLLADDMGLGKTVQTLAHLLHEKAAGRLSRPALLVCPTSVVGNWEREAAHFAPSLRLLSLHGLDRAKNFERIGASDLVLSTYPLISRDHETLKAVDWSLIVFDEAQMIKNPEAVTTKLVASLGAGQKIALTGTPIENHLGELWSLFNVLAPGYLGDKTGFTRAYRTPIEKKGDTARLAELTRRIKPFMLRRTKAEVAADLPPKNEMPEIVTFEGPQRTLYESVRLAMHERVREAIATQGLKRSTIIILDALLKLRQVCCDPRLVKMAKAPAGKARSAKLDRLVEMLPTLIDAGRRILLFSQFTSMLALIEAELAKAEIPYVLLTGDTRDRRGPIDQFQKGKVPLFLISLKAGGSGLNLTAADTVIHYDPWWNPAVEAQATDRAHRIGQTKTVFVHKLIAENTVEEKIEILKTRKAALASGILDPSGGTALDLTEADIDALFG</sequence>
<dbReference type="CDD" id="cd18793">
    <property type="entry name" value="SF2_C_SNF"/>
    <property type="match status" value="1"/>
</dbReference>
<dbReference type="RefSeq" id="WP_307426625.1">
    <property type="nucleotide sequence ID" value="NZ_JAUSVK010000001.1"/>
</dbReference>
<dbReference type="CDD" id="cd18012">
    <property type="entry name" value="DEXQc_arch_SWI2_SNF2"/>
    <property type="match status" value="1"/>
</dbReference>
<dbReference type="EMBL" id="JAUSVK010000001">
    <property type="protein sequence ID" value="MDQ0392558.1"/>
    <property type="molecule type" value="Genomic_DNA"/>
</dbReference>
<organism evidence="6 7">
    <name type="scientific">Labrys monachus</name>
    <dbReference type="NCBI Taxonomy" id="217067"/>
    <lineage>
        <taxon>Bacteria</taxon>
        <taxon>Pseudomonadati</taxon>
        <taxon>Pseudomonadota</taxon>
        <taxon>Alphaproteobacteria</taxon>
        <taxon>Hyphomicrobiales</taxon>
        <taxon>Xanthobacteraceae</taxon>
        <taxon>Labrys</taxon>
    </lineage>
</organism>
<feature type="domain" description="SWIM-type" evidence="3">
    <location>
        <begin position="68"/>
        <end position="102"/>
    </location>
</feature>
<feature type="domain" description="Helicase C-terminal" evidence="5">
    <location>
        <begin position="977"/>
        <end position="1124"/>
    </location>
</feature>
<name>A0ABU0FD81_9HYPH</name>
<gene>
    <name evidence="6" type="ORF">J3R73_002350</name>
</gene>
<accession>A0ABU0FD81</accession>
<dbReference type="InterPro" id="IPR049730">
    <property type="entry name" value="SNF2/RAD54-like_C"/>
</dbReference>
<dbReference type="PANTHER" id="PTHR10799">
    <property type="entry name" value="SNF2/RAD54 HELICASE FAMILY"/>
    <property type="match status" value="1"/>
</dbReference>
<dbReference type="Proteomes" id="UP001237448">
    <property type="component" value="Unassembled WGS sequence"/>
</dbReference>
<evidence type="ECO:0000313" key="7">
    <source>
        <dbReference type="Proteomes" id="UP001237448"/>
    </source>
</evidence>
<dbReference type="SMART" id="SM00487">
    <property type="entry name" value="DEXDc"/>
    <property type="match status" value="1"/>
</dbReference>
<evidence type="ECO:0000256" key="1">
    <source>
        <dbReference type="ARBA" id="ARBA00022801"/>
    </source>
</evidence>
<dbReference type="GO" id="GO:0004386">
    <property type="term" value="F:helicase activity"/>
    <property type="evidence" value="ECO:0007669"/>
    <property type="project" value="UniProtKB-KW"/>
</dbReference>
<keyword evidence="6" id="KW-0067">ATP-binding</keyword>
<keyword evidence="6" id="KW-0547">Nucleotide-binding</keyword>
<dbReference type="PROSITE" id="PS50966">
    <property type="entry name" value="ZF_SWIM"/>
    <property type="match status" value="1"/>
</dbReference>
<keyword evidence="2" id="KW-0863">Zinc-finger</keyword>
<dbReference type="PROSITE" id="PS51192">
    <property type="entry name" value="HELICASE_ATP_BIND_1"/>
    <property type="match status" value="1"/>
</dbReference>
<dbReference type="SUPFAM" id="SSF52540">
    <property type="entry name" value="P-loop containing nucleoside triphosphate hydrolases"/>
    <property type="match status" value="2"/>
</dbReference>